<dbReference type="SUPFAM" id="SSF63501">
    <property type="entry name" value="Frizzled cysteine-rich domain"/>
    <property type="match status" value="1"/>
</dbReference>
<evidence type="ECO:0000256" key="3">
    <source>
        <dbReference type="PROSITE-ProRule" id="PRU00090"/>
    </source>
</evidence>
<dbReference type="PROSITE" id="PS50038">
    <property type="entry name" value="FZ"/>
    <property type="match status" value="1"/>
</dbReference>
<keyword evidence="4" id="KW-0732">Signal</keyword>
<feature type="chain" id="PRO_5035827145" evidence="4">
    <location>
        <begin position="20"/>
        <end position="86"/>
    </location>
</feature>
<evidence type="ECO:0000256" key="4">
    <source>
        <dbReference type="SAM" id="SignalP"/>
    </source>
</evidence>
<dbReference type="InterPro" id="IPR036790">
    <property type="entry name" value="Frizzled_dom_sf"/>
</dbReference>
<dbReference type="AlphaFoldDB" id="A0A8S4SQW8"/>
<proteinExistence type="predicted"/>
<dbReference type="PANTHER" id="PTHR11309:SF126">
    <property type="entry name" value="FRIZZLED-2"/>
    <property type="match status" value="1"/>
</dbReference>
<dbReference type="GO" id="GO:0005886">
    <property type="term" value="C:plasma membrane"/>
    <property type="evidence" value="ECO:0007669"/>
    <property type="project" value="TreeGrafter"/>
</dbReference>
<dbReference type="OrthoDB" id="10053709at2759"/>
<sequence>MRSAVWAWVWAWAWASVGAGALATHAQQPRCEEITIPMCRGIGYNLTAFPNALDHDTQEEAGLEVCCRLTYSMPNRFVTPKDKFVH</sequence>
<dbReference type="GO" id="GO:0035567">
    <property type="term" value="P:non-canonical Wnt signaling pathway"/>
    <property type="evidence" value="ECO:0007669"/>
    <property type="project" value="TreeGrafter"/>
</dbReference>
<protein>
    <submittedName>
        <fullName evidence="6">Jg9706 protein</fullName>
    </submittedName>
</protein>
<feature type="domain" description="FZ" evidence="5">
    <location>
        <begin position="26"/>
        <end position="65"/>
    </location>
</feature>
<organism evidence="6 7">
    <name type="scientific">Pararge aegeria aegeria</name>
    <dbReference type="NCBI Taxonomy" id="348720"/>
    <lineage>
        <taxon>Eukaryota</taxon>
        <taxon>Metazoa</taxon>
        <taxon>Ecdysozoa</taxon>
        <taxon>Arthropoda</taxon>
        <taxon>Hexapoda</taxon>
        <taxon>Insecta</taxon>
        <taxon>Pterygota</taxon>
        <taxon>Neoptera</taxon>
        <taxon>Endopterygota</taxon>
        <taxon>Lepidoptera</taxon>
        <taxon>Glossata</taxon>
        <taxon>Ditrysia</taxon>
        <taxon>Papilionoidea</taxon>
        <taxon>Nymphalidae</taxon>
        <taxon>Satyrinae</taxon>
        <taxon>Satyrini</taxon>
        <taxon>Parargina</taxon>
        <taxon>Pararge</taxon>
    </lineage>
</organism>
<feature type="signal peptide" evidence="4">
    <location>
        <begin position="1"/>
        <end position="19"/>
    </location>
</feature>
<evidence type="ECO:0000256" key="1">
    <source>
        <dbReference type="ARBA" id="ARBA00022473"/>
    </source>
</evidence>
<evidence type="ECO:0000313" key="6">
    <source>
        <dbReference type="EMBL" id="CAH2269963.1"/>
    </source>
</evidence>
<name>A0A8S4SQW8_9NEOP</name>
<dbReference type="GO" id="GO:0060070">
    <property type="term" value="P:canonical Wnt signaling pathway"/>
    <property type="evidence" value="ECO:0007669"/>
    <property type="project" value="TreeGrafter"/>
</dbReference>
<dbReference type="EMBL" id="CAKXAJ010026558">
    <property type="protein sequence ID" value="CAH2269963.1"/>
    <property type="molecule type" value="Genomic_DNA"/>
</dbReference>
<dbReference type="PANTHER" id="PTHR11309">
    <property type="entry name" value="FRIZZLED"/>
    <property type="match status" value="1"/>
</dbReference>
<gene>
    <name evidence="6" type="primary">jg9706</name>
    <name evidence="6" type="ORF">PAEG_LOCUS27892</name>
</gene>
<evidence type="ECO:0000313" key="7">
    <source>
        <dbReference type="Proteomes" id="UP000838756"/>
    </source>
</evidence>
<keyword evidence="2" id="KW-1015">Disulfide bond</keyword>
<comment type="caution">
    <text evidence="3">Lacks conserved residue(s) required for the propagation of feature annotation.</text>
</comment>
<dbReference type="InterPro" id="IPR015526">
    <property type="entry name" value="Frizzled/SFRP"/>
</dbReference>
<comment type="caution">
    <text evidence="6">The sequence shown here is derived from an EMBL/GenBank/DDBJ whole genome shotgun (WGS) entry which is preliminary data.</text>
</comment>
<keyword evidence="7" id="KW-1185">Reference proteome</keyword>
<dbReference type="GO" id="GO:0017147">
    <property type="term" value="F:Wnt-protein binding"/>
    <property type="evidence" value="ECO:0007669"/>
    <property type="project" value="TreeGrafter"/>
</dbReference>
<reference evidence="6" key="1">
    <citation type="submission" date="2022-03" db="EMBL/GenBank/DDBJ databases">
        <authorList>
            <person name="Lindestad O."/>
        </authorList>
    </citation>
    <scope>NUCLEOTIDE SEQUENCE</scope>
</reference>
<evidence type="ECO:0000259" key="5">
    <source>
        <dbReference type="PROSITE" id="PS50038"/>
    </source>
</evidence>
<evidence type="ECO:0000256" key="2">
    <source>
        <dbReference type="ARBA" id="ARBA00023157"/>
    </source>
</evidence>
<dbReference type="Proteomes" id="UP000838756">
    <property type="component" value="Unassembled WGS sequence"/>
</dbReference>
<accession>A0A8S4SQW8</accession>
<dbReference type="InterPro" id="IPR020067">
    <property type="entry name" value="Frizzled_dom"/>
</dbReference>
<dbReference type="GO" id="GO:0042813">
    <property type="term" value="F:Wnt receptor activity"/>
    <property type="evidence" value="ECO:0007669"/>
    <property type="project" value="TreeGrafter"/>
</dbReference>
<dbReference type="Gene3D" id="1.10.2000.10">
    <property type="entry name" value="Frizzled cysteine-rich domain"/>
    <property type="match status" value="1"/>
</dbReference>
<keyword evidence="1" id="KW-0217">Developmental protein</keyword>